<gene>
    <name evidence="2" type="ORF">SAMN05518683_105166</name>
</gene>
<dbReference type="Pfam" id="PF00753">
    <property type="entry name" value="Lactamase_B"/>
    <property type="match status" value="1"/>
</dbReference>
<evidence type="ECO:0000313" key="3">
    <source>
        <dbReference type="Proteomes" id="UP000198892"/>
    </source>
</evidence>
<dbReference type="Gene3D" id="3.60.15.10">
    <property type="entry name" value="Ribonuclease Z/Hydroxyacylglutathione hydrolase-like"/>
    <property type="match status" value="1"/>
</dbReference>
<dbReference type="OrthoDB" id="9802248at2"/>
<dbReference type="Proteomes" id="UP000198892">
    <property type="component" value="Unassembled WGS sequence"/>
</dbReference>
<dbReference type="PANTHER" id="PTHR42951">
    <property type="entry name" value="METALLO-BETA-LACTAMASE DOMAIN-CONTAINING"/>
    <property type="match status" value="1"/>
</dbReference>
<dbReference type="InterPro" id="IPR036866">
    <property type="entry name" value="RibonucZ/Hydroxyglut_hydro"/>
</dbReference>
<proteinExistence type="predicted"/>
<dbReference type="EMBL" id="FOXD01000005">
    <property type="protein sequence ID" value="SFP45806.1"/>
    <property type="molecule type" value="Genomic_DNA"/>
</dbReference>
<dbReference type="AlphaFoldDB" id="A0A1I5QIU7"/>
<evidence type="ECO:0000259" key="1">
    <source>
        <dbReference type="SMART" id="SM00849"/>
    </source>
</evidence>
<dbReference type="CDD" id="cd07721">
    <property type="entry name" value="yflN-like_MBL-fold"/>
    <property type="match status" value="1"/>
</dbReference>
<accession>A0A1I5QIU7</accession>
<dbReference type="PANTHER" id="PTHR42951:SF17">
    <property type="entry name" value="METALLO-BETA-LACTAMASE DOMAIN-CONTAINING PROTEIN"/>
    <property type="match status" value="1"/>
</dbReference>
<reference evidence="3" key="1">
    <citation type="submission" date="2016-10" db="EMBL/GenBank/DDBJ databases">
        <authorList>
            <person name="Varghese N."/>
            <person name="Submissions S."/>
        </authorList>
    </citation>
    <scope>NUCLEOTIDE SEQUENCE [LARGE SCALE GENOMIC DNA]</scope>
    <source>
        <strain evidence="3">S7</strain>
    </source>
</reference>
<dbReference type="RefSeq" id="WP_093336132.1">
    <property type="nucleotide sequence ID" value="NZ_FOXD01000005.1"/>
</dbReference>
<organism evidence="2 3">
    <name type="scientific">Salibacterium halotolerans</name>
    <dbReference type="NCBI Taxonomy" id="1884432"/>
    <lineage>
        <taxon>Bacteria</taxon>
        <taxon>Bacillati</taxon>
        <taxon>Bacillota</taxon>
        <taxon>Bacilli</taxon>
        <taxon>Bacillales</taxon>
        <taxon>Bacillaceae</taxon>
    </lineage>
</organism>
<dbReference type="SUPFAM" id="SSF56281">
    <property type="entry name" value="Metallo-hydrolase/oxidoreductase"/>
    <property type="match status" value="1"/>
</dbReference>
<dbReference type="InterPro" id="IPR001279">
    <property type="entry name" value="Metallo-B-lactamas"/>
</dbReference>
<name>A0A1I5QIU7_9BACI</name>
<dbReference type="SMART" id="SM00849">
    <property type="entry name" value="Lactamase_B"/>
    <property type="match status" value="1"/>
</dbReference>
<dbReference type="STRING" id="1884432.SAMN05518683_105166"/>
<dbReference type="InterPro" id="IPR050855">
    <property type="entry name" value="NDM-1-like"/>
</dbReference>
<protein>
    <submittedName>
        <fullName evidence="2">Glyoxylase, beta-lactamase superfamily II</fullName>
    </submittedName>
</protein>
<feature type="domain" description="Metallo-beta-lactamase" evidence="1">
    <location>
        <begin position="38"/>
        <end position="247"/>
    </location>
</feature>
<keyword evidence="3" id="KW-1185">Reference proteome</keyword>
<evidence type="ECO:0000313" key="2">
    <source>
        <dbReference type="EMBL" id="SFP45806.1"/>
    </source>
</evidence>
<sequence length="281" mass="31183">MKGDLSYGKDHTFIPAFSVKSGNTISVLDDIWCYTNQIVNVIFIGTPETGFVMVDAGMPYSSGSLLKAAASIFGEGRKPEAIILTHGHFDHTGSIIELIKHWNIPVYAHEREIPYLNGEENYPEPDSSVEGGMIAKISPFFPHKGVNIREHVRALPENGSVPYLPEFRWVHTPGHTPGHISLFRDRDQTLIAGDAFVTVKQDELYQVFTQKIEMNGPPRYLTTDWEAAANSVKKLAELHPKTAITGHGRPVEGRVLEEGLPSLMQTFPSSAVPDYGKFVQE</sequence>